<evidence type="ECO:0008006" key="3">
    <source>
        <dbReference type="Google" id="ProtNLM"/>
    </source>
</evidence>
<sequence length="137" mass="15454">MKNPQTRALMIGKYGCLAMCYLYCMGIIPESEGEMIKHISTAMDKGLLDEECTVLNASALLHFFTGKNWHVEKKEIKDISRIKGPTPVRYVYFDEKGKEHGHWVVVEDGKIVFNSISNSVCVKIGKPASARIITLYK</sequence>
<keyword evidence="2" id="KW-1185">Reference proteome</keyword>
<dbReference type="AlphaFoldDB" id="A0A7W8GBI4"/>
<accession>A0A7W8GBI4</accession>
<evidence type="ECO:0000313" key="1">
    <source>
        <dbReference type="EMBL" id="MBB5227439.1"/>
    </source>
</evidence>
<gene>
    <name evidence="1" type="ORF">HNP76_002839</name>
</gene>
<evidence type="ECO:0000313" key="2">
    <source>
        <dbReference type="Proteomes" id="UP000518887"/>
    </source>
</evidence>
<dbReference type="RefSeq" id="WP_184661681.1">
    <property type="nucleotide sequence ID" value="NZ_CP031518.1"/>
</dbReference>
<dbReference type="EMBL" id="JACHFQ010000011">
    <property type="protein sequence ID" value="MBB5227439.1"/>
    <property type="molecule type" value="Genomic_DNA"/>
</dbReference>
<reference evidence="1 2" key="1">
    <citation type="submission" date="2020-08" db="EMBL/GenBank/DDBJ databases">
        <title>Genomic Encyclopedia of Type Strains, Phase IV (KMG-IV): sequencing the most valuable type-strain genomes for metagenomic binning, comparative biology and taxonomic classification.</title>
        <authorList>
            <person name="Goeker M."/>
        </authorList>
    </citation>
    <scope>NUCLEOTIDE SEQUENCE [LARGE SCALE GENOMIC DNA]</scope>
    <source>
        <strain evidence="1 2">DSM 103462</strain>
    </source>
</reference>
<protein>
    <recommendedName>
        <fullName evidence="3">Peptidase C39 domain-containing protein</fullName>
    </recommendedName>
</protein>
<comment type="caution">
    <text evidence="1">The sequence shown here is derived from an EMBL/GenBank/DDBJ whole genome shotgun (WGS) entry which is preliminary data.</text>
</comment>
<organism evidence="1 2">
    <name type="scientific">Treponema ruminis</name>
    <dbReference type="NCBI Taxonomy" id="744515"/>
    <lineage>
        <taxon>Bacteria</taxon>
        <taxon>Pseudomonadati</taxon>
        <taxon>Spirochaetota</taxon>
        <taxon>Spirochaetia</taxon>
        <taxon>Spirochaetales</taxon>
        <taxon>Treponemataceae</taxon>
        <taxon>Treponema</taxon>
    </lineage>
</organism>
<name>A0A7W8GBI4_9SPIR</name>
<proteinExistence type="predicted"/>
<dbReference type="Proteomes" id="UP000518887">
    <property type="component" value="Unassembled WGS sequence"/>
</dbReference>